<comment type="caution">
    <text evidence="1">The sequence shown here is derived from an EMBL/GenBank/DDBJ whole genome shotgun (WGS) entry which is preliminary data.</text>
</comment>
<evidence type="ECO:0008006" key="3">
    <source>
        <dbReference type="Google" id="ProtNLM"/>
    </source>
</evidence>
<dbReference type="EMBL" id="SDKM01000023">
    <property type="protein sequence ID" value="RYP84444.1"/>
    <property type="molecule type" value="Genomic_DNA"/>
</dbReference>
<protein>
    <recommendedName>
        <fullName evidence="3">DUF1059 domain-containing protein</fullName>
    </recommendedName>
</protein>
<dbReference type="RefSeq" id="WP_134718918.1">
    <property type="nucleotide sequence ID" value="NZ_SDKM01000023.1"/>
</dbReference>
<organism evidence="1 2">
    <name type="scientific">Nocardioides guangzhouensis</name>
    <dbReference type="NCBI Taxonomy" id="2497878"/>
    <lineage>
        <taxon>Bacteria</taxon>
        <taxon>Bacillati</taxon>
        <taxon>Actinomycetota</taxon>
        <taxon>Actinomycetes</taxon>
        <taxon>Propionibacteriales</taxon>
        <taxon>Nocardioidaceae</taxon>
        <taxon>Nocardioides</taxon>
    </lineage>
</organism>
<evidence type="ECO:0000313" key="2">
    <source>
        <dbReference type="Proteomes" id="UP000295198"/>
    </source>
</evidence>
<evidence type="ECO:0000313" key="1">
    <source>
        <dbReference type="EMBL" id="RYP84444.1"/>
    </source>
</evidence>
<dbReference type="OrthoDB" id="5191816at2"/>
<keyword evidence="2" id="KW-1185">Reference proteome</keyword>
<sequence length="73" mass="8087">MRGFHCVDPSHDRIEFTGADDDELFRDIKAHTTQAHPQLTDSQIREMIAGAAWWKEVATAGVNAGSSPSAYDR</sequence>
<dbReference type="Proteomes" id="UP000295198">
    <property type="component" value="Unassembled WGS sequence"/>
</dbReference>
<proteinExistence type="predicted"/>
<reference evidence="1 2" key="1">
    <citation type="submission" date="2019-01" db="EMBL/GenBank/DDBJ databases">
        <title>Nocardioides guangzhouensis sp. nov., an actinobacterium isolated from soil.</title>
        <authorList>
            <person name="Fu Y."/>
            <person name="Cai Y."/>
            <person name="Lin Z."/>
            <person name="Chen P."/>
        </authorList>
    </citation>
    <scope>NUCLEOTIDE SEQUENCE [LARGE SCALE GENOMIC DNA]</scope>
    <source>
        <strain evidence="1 2">130</strain>
    </source>
</reference>
<gene>
    <name evidence="1" type="ORF">EKO23_15585</name>
</gene>
<dbReference type="AlphaFoldDB" id="A0A4Q4ZBC8"/>
<accession>A0A4Q4ZBC8</accession>
<name>A0A4Q4ZBC8_9ACTN</name>